<protein>
    <submittedName>
        <fullName evidence="2">Alpha/beta fold hydrolase</fullName>
    </submittedName>
</protein>
<reference evidence="2 3" key="1">
    <citation type="submission" date="2019-07" db="EMBL/GenBank/DDBJ databases">
        <title>Salinicoccus cyprini sp. nov., isolated from gastro-intestinal tract of mirror carp, Cyprinus carpio var. specularis, collected from Gobind Sagar Reservoir, Himachal Pradesh, India.</title>
        <authorList>
            <person name="Talwar C."/>
            <person name="Singh A.K."/>
            <person name="Lal R."/>
            <person name="Negi R.K."/>
        </authorList>
    </citation>
    <scope>NUCLEOTIDE SEQUENCE [LARGE SCALE GENOMIC DNA]</scope>
    <source>
        <strain evidence="2 3">CT19</strain>
    </source>
</reference>
<dbReference type="SUPFAM" id="SSF53474">
    <property type="entry name" value="alpha/beta-Hydrolases"/>
    <property type="match status" value="1"/>
</dbReference>
<dbReference type="Pfam" id="PF00561">
    <property type="entry name" value="Abhydrolase_1"/>
    <property type="match status" value="1"/>
</dbReference>
<dbReference type="InterPro" id="IPR029058">
    <property type="entry name" value="AB_hydrolase_fold"/>
</dbReference>
<dbReference type="Gene3D" id="3.40.50.1820">
    <property type="entry name" value="alpha/beta hydrolase"/>
    <property type="match status" value="1"/>
</dbReference>
<dbReference type="PANTHER" id="PTHR43798">
    <property type="entry name" value="MONOACYLGLYCEROL LIPASE"/>
    <property type="match status" value="1"/>
</dbReference>
<name>A0A558AU54_9STAP</name>
<dbReference type="InterPro" id="IPR000073">
    <property type="entry name" value="AB_hydrolase_1"/>
</dbReference>
<dbReference type="PRINTS" id="PR00111">
    <property type="entry name" value="ABHYDROLASE"/>
</dbReference>
<dbReference type="InterPro" id="IPR050266">
    <property type="entry name" value="AB_hydrolase_sf"/>
</dbReference>
<dbReference type="EMBL" id="VMSJ01000003">
    <property type="protein sequence ID" value="TVT27793.1"/>
    <property type="molecule type" value="Genomic_DNA"/>
</dbReference>
<dbReference type="AlphaFoldDB" id="A0A558AU54"/>
<evidence type="ECO:0000313" key="2">
    <source>
        <dbReference type="EMBL" id="TVT27793.1"/>
    </source>
</evidence>
<organism evidence="2 3">
    <name type="scientific">Salinicoccus cyprini</name>
    <dbReference type="NCBI Taxonomy" id="2493691"/>
    <lineage>
        <taxon>Bacteria</taxon>
        <taxon>Bacillati</taxon>
        <taxon>Bacillota</taxon>
        <taxon>Bacilli</taxon>
        <taxon>Bacillales</taxon>
        <taxon>Staphylococcaceae</taxon>
        <taxon>Salinicoccus</taxon>
    </lineage>
</organism>
<sequence>MILHTEVSGSGESIVFLHTGLQTGSTELDIQRKYFKDDYQVILPDLRGHGQSVSNDVNNYFNNSAEDLAETLESLDVESTHIVGCSLGALVGLIFAKKFPEKVKTLTLSGIIPEKPSDWVEMNKKDIEHTEKLLKDPETVVYFDSIHKGNWRELLQTTQESDWYPFNETADLSMLDLPVLYIVGEHNAHETAGVLIYPKMNKNVHSSIIPFAGHVVHLEQPEIYNKILENFLNYDC</sequence>
<dbReference type="OrthoDB" id="9776853at2"/>
<evidence type="ECO:0000313" key="3">
    <source>
        <dbReference type="Proteomes" id="UP000315103"/>
    </source>
</evidence>
<comment type="caution">
    <text evidence="2">The sequence shown here is derived from an EMBL/GenBank/DDBJ whole genome shotgun (WGS) entry which is preliminary data.</text>
</comment>
<feature type="domain" description="AB hydrolase-1" evidence="1">
    <location>
        <begin position="14"/>
        <end position="124"/>
    </location>
</feature>
<evidence type="ECO:0000259" key="1">
    <source>
        <dbReference type="Pfam" id="PF00561"/>
    </source>
</evidence>
<accession>A0A558AU54</accession>
<proteinExistence type="predicted"/>
<keyword evidence="3" id="KW-1185">Reference proteome</keyword>
<keyword evidence="2" id="KW-0378">Hydrolase</keyword>
<dbReference type="GO" id="GO:0016787">
    <property type="term" value="F:hydrolase activity"/>
    <property type="evidence" value="ECO:0007669"/>
    <property type="project" value="UniProtKB-KW"/>
</dbReference>
<gene>
    <name evidence="2" type="ORF">FO441_08795</name>
</gene>
<dbReference type="RefSeq" id="WP_145288813.1">
    <property type="nucleotide sequence ID" value="NZ_VMSJ01000003.1"/>
</dbReference>
<dbReference type="Proteomes" id="UP000315103">
    <property type="component" value="Unassembled WGS sequence"/>
</dbReference>